<name>A0A6G9YR25_9NOCA</name>
<feature type="compositionally biased region" description="Low complexity" evidence="1">
    <location>
        <begin position="425"/>
        <end position="451"/>
    </location>
</feature>
<dbReference type="InterPro" id="IPR031304">
    <property type="entry name" value="SLT_2"/>
</dbReference>
<reference evidence="4 5" key="1">
    <citation type="journal article" date="2019" name="ACS Chem. Biol.">
        <title>Identification and Mobilization of a Cryptic Antibiotic Biosynthesis Gene Locus from a Human-Pathogenic Nocardia Isolate.</title>
        <authorList>
            <person name="Herisse M."/>
            <person name="Ishida K."/>
            <person name="Porter J.L."/>
            <person name="Howden B."/>
            <person name="Hertweck C."/>
            <person name="Stinear T.P."/>
            <person name="Pidot S.J."/>
        </authorList>
    </citation>
    <scope>NUCLEOTIDE SEQUENCE [LARGE SCALE GENOMIC DNA]</scope>
    <source>
        <strain evidence="4 5">AUSMDU00012717</strain>
    </source>
</reference>
<dbReference type="RefSeq" id="WP_167477615.1">
    <property type="nucleotide sequence ID" value="NZ_CP046172.1"/>
</dbReference>
<dbReference type="InterPro" id="IPR023346">
    <property type="entry name" value="Lysozyme-like_dom_sf"/>
</dbReference>
<proteinExistence type="predicted"/>
<dbReference type="PANTHER" id="PTHR30163:SF8">
    <property type="entry name" value="LYTIC MUREIN TRANSGLYCOSYLASE"/>
    <property type="match status" value="1"/>
</dbReference>
<dbReference type="Proteomes" id="UP000503540">
    <property type="component" value="Chromosome"/>
</dbReference>
<protein>
    <submittedName>
        <fullName evidence="4">Lytic transglycosylase</fullName>
    </submittedName>
</protein>
<sequence>MRISAPITVSALVVAGLVATGSASHTTPAGAPPQAPEALLAAASSQGKADDPSGSELSRTVGLLPVTADPPRKLTAMAPSDAPFAAAVPLQDIALPNIGGALGIPEIVLAAYRNAELAMQSAMPNCGLHWSLLAGIGRIESGHAAGGRTDANGTTVTPIYGPALDGALPGNEVIKNVDGSYVRAIGPMQFLPGTWTLYASDGNGDGVADPNNVFDATLAAGKYLCAGGLDLRDPAQELRAVLRYNNSMAYAANVLSWATAYRTGGVPTQVTISPDLIPPGSSTQIPDMTAVSGTVATTNAQPPQQQTTTPNAPAPAPTQVMINIPGLPPIPCGIFCPPPKPVNPCDPQVVQAPIPGMPALPGLPGNPATPLAPGQTFGATNGDPNDPAHPQAQQPGQPDPSKPASCTQPQQQAGGPAQPAPQPNPQQAGPQQPAPEQAVAPAQQTPQQSPGEAVQSQQNAAPEVVKTPEAAPPPAAAPTTAPPPPGITLPGGFVIPLPAPPQ</sequence>
<gene>
    <name evidence="4" type="ORF">F5544_37635</name>
</gene>
<dbReference type="GO" id="GO:0009253">
    <property type="term" value="P:peptidoglycan catabolic process"/>
    <property type="evidence" value="ECO:0007669"/>
    <property type="project" value="TreeGrafter"/>
</dbReference>
<dbReference type="SUPFAM" id="SSF53955">
    <property type="entry name" value="Lysozyme-like"/>
    <property type="match status" value="1"/>
</dbReference>
<dbReference type="AlphaFoldDB" id="A0A6G9YR25"/>
<feature type="region of interest" description="Disordered" evidence="1">
    <location>
        <begin position="356"/>
        <end position="502"/>
    </location>
</feature>
<feature type="domain" description="Transglycosylase SLT" evidence="3">
    <location>
        <begin position="175"/>
        <end position="228"/>
    </location>
</feature>
<dbReference type="Gene3D" id="1.10.530.10">
    <property type="match status" value="1"/>
</dbReference>
<dbReference type="EMBL" id="CP046172">
    <property type="protein sequence ID" value="QIS15353.1"/>
    <property type="molecule type" value="Genomic_DNA"/>
</dbReference>
<dbReference type="InterPro" id="IPR043426">
    <property type="entry name" value="MltB-like"/>
</dbReference>
<organism evidence="4 5">
    <name type="scientific">Nocardia arthritidis</name>
    <dbReference type="NCBI Taxonomy" id="228602"/>
    <lineage>
        <taxon>Bacteria</taxon>
        <taxon>Bacillati</taxon>
        <taxon>Actinomycetota</taxon>
        <taxon>Actinomycetes</taxon>
        <taxon>Mycobacteriales</taxon>
        <taxon>Nocardiaceae</taxon>
        <taxon>Nocardia</taxon>
    </lineage>
</organism>
<dbReference type="PANTHER" id="PTHR30163">
    <property type="entry name" value="MEMBRANE-BOUND LYTIC MUREIN TRANSGLYCOSYLASE B"/>
    <property type="match status" value="1"/>
</dbReference>
<evidence type="ECO:0000313" key="4">
    <source>
        <dbReference type="EMBL" id="QIS15353.1"/>
    </source>
</evidence>
<keyword evidence="5" id="KW-1185">Reference proteome</keyword>
<evidence type="ECO:0000256" key="2">
    <source>
        <dbReference type="SAM" id="SignalP"/>
    </source>
</evidence>
<feature type="compositionally biased region" description="Low complexity" evidence="1">
    <location>
        <begin position="460"/>
        <end position="469"/>
    </location>
</feature>
<dbReference type="GO" id="GO:0008933">
    <property type="term" value="F:peptidoglycan lytic transglycosylase activity"/>
    <property type="evidence" value="ECO:0007669"/>
    <property type="project" value="TreeGrafter"/>
</dbReference>
<evidence type="ECO:0000313" key="5">
    <source>
        <dbReference type="Proteomes" id="UP000503540"/>
    </source>
</evidence>
<feature type="region of interest" description="Disordered" evidence="1">
    <location>
        <begin position="23"/>
        <end position="58"/>
    </location>
</feature>
<dbReference type="KEGG" id="nah:F5544_37635"/>
<evidence type="ECO:0000259" key="3">
    <source>
        <dbReference type="Pfam" id="PF13406"/>
    </source>
</evidence>
<dbReference type="Pfam" id="PF13406">
    <property type="entry name" value="SLT_2"/>
    <property type="match status" value="1"/>
</dbReference>
<accession>A0A6G9YR25</accession>
<evidence type="ECO:0000256" key="1">
    <source>
        <dbReference type="SAM" id="MobiDB-lite"/>
    </source>
</evidence>
<keyword evidence="2" id="KW-0732">Signal</keyword>
<feature type="signal peptide" evidence="2">
    <location>
        <begin position="1"/>
        <end position="25"/>
    </location>
</feature>
<feature type="region of interest" description="Disordered" evidence="1">
    <location>
        <begin position="298"/>
        <end position="319"/>
    </location>
</feature>
<dbReference type="CDD" id="cd13399">
    <property type="entry name" value="Slt35-like"/>
    <property type="match status" value="1"/>
</dbReference>
<feature type="compositionally biased region" description="Pro residues" evidence="1">
    <location>
        <begin position="470"/>
        <end position="487"/>
    </location>
</feature>
<feature type="chain" id="PRO_5039555553" evidence="2">
    <location>
        <begin position="26"/>
        <end position="502"/>
    </location>
</feature>
<feature type="compositionally biased region" description="Low complexity" evidence="1">
    <location>
        <begin position="408"/>
        <end position="417"/>
    </location>
</feature>